<dbReference type="SUPFAM" id="SSF46955">
    <property type="entry name" value="Putative DNA-binding domain"/>
    <property type="match status" value="1"/>
</dbReference>
<dbReference type="GO" id="GO:0003677">
    <property type="term" value="F:DNA binding"/>
    <property type="evidence" value="ECO:0007669"/>
    <property type="project" value="UniProtKB-KW"/>
</dbReference>
<dbReference type="AlphaFoldDB" id="A0A852XDD7"/>
<evidence type="ECO:0000256" key="3">
    <source>
        <dbReference type="ARBA" id="ARBA00023125"/>
    </source>
</evidence>
<accession>A0A852XDD7</accession>
<keyword evidence="3 6" id="KW-0238">DNA-binding</keyword>
<dbReference type="RefSeq" id="WP_179461980.1">
    <property type="nucleotide sequence ID" value="NZ_JACBZX010000001.1"/>
</dbReference>
<keyword evidence="2" id="KW-0805">Transcription regulation</keyword>
<organism evidence="6 7">
    <name type="scientific">Janibacter alkaliphilus</name>
    <dbReference type="NCBI Taxonomy" id="1069963"/>
    <lineage>
        <taxon>Bacteria</taxon>
        <taxon>Bacillati</taxon>
        <taxon>Actinomycetota</taxon>
        <taxon>Actinomycetes</taxon>
        <taxon>Micrococcales</taxon>
        <taxon>Intrasporangiaceae</taxon>
        <taxon>Janibacter</taxon>
    </lineage>
</organism>
<dbReference type="EMBL" id="JACBZX010000001">
    <property type="protein sequence ID" value="NYG36481.1"/>
    <property type="molecule type" value="Genomic_DNA"/>
</dbReference>
<dbReference type="GO" id="GO:0003700">
    <property type="term" value="F:DNA-binding transcription factor activity"/>
    <property type="evidence" value="ECO:0007669"/>
    <property type="project" value="InterPro"/>
</dbReference>
<dbReference type="PRINTS" id="PR00040">
    <property type="entry name" value="HTHMERR"/>
</dbReference>
<keyword evidence="4" id="KW-0804">Transcription</keyword>
<evidence type="ECO:0000256" key="2">
    <source>
        <dbReference type="ARBA" id="ARBA00023015"/>
    </source>
</evidence>
<evidence type="ECO:0000256" key="1">
    <source>
        <dbReference type="ARBA" id="ARBA00022491"/>
    </source>
</evidence>
<name>A0A852XDD7_9MICO</name>
<dbReference type="Pfam" id="PF13411">
    <property type="entry name" value="MerR_1"/>
    <property type="match status" value="1"/>
</dbReference>
<feature type="domain" description="HTH merR-type" evidence="5">
    <location>
        <begin position="1"/>
        <end position="70"/>
    </location>
</feature>
<dbReference type="PANTHER" id="PTHR30204">
    <property type="entry name" value="REDOX-CYCLING DRUG-SENSING TRANSCRIPTIONAL ACTIVATOR SOXR"/>
    <property type="match status" value="1"/>
</dbReference>
<evidence type="ECO:0000259" key="5">
    <source>
        <dbReference type="PROSITE" id="PS50937"/>
    </source>
</evidence>
<comment type="caution">
    <text evidence="6">The sequence shown here is derived from an EMBL/GenBank/DDBJ whole genome shotgun (WGS) entry which is preliminary data.</text>
</comment>
<dbReference type="InterPro" id="IPR009061">
    <property type="entry name" value="DNA-bd_dom_put_sf"/>
</dbReference>
<dbReference type="Proteomes" id="UP000592181">
    <property type="component" value="Unassembled WGS sequence"/>
</dbReference>
<evidence type="ECO:0000313" key="6">
    <source>
        <dbReference type="EMBL" id="NYG36481.1"/>
    </source>
</evidence>
<evidence type="ECO:0000313" key="7">
    <source>
        <dbReference type="Proteomes" id="UP000592181"/>
    </source>
</evidence>
<dbReference type="CDD" id="cd00592">
    <property type="entry name" value="HTH_MerR-like"/>
    <property type="match status" value="1"/>
</dbReference>
<dbReference type="InterPro" id="IPR000551">
    <property type="entry name" value="MerR-type_HTH_dom"/>
</dbReference>
<proteinExistence type="predicted"/>
<protein>
    <submittedName>
        <fullName evidence="6">DNA-binding transcriptional MerR regulator</fullName>
    </submittedName>
</protein>
<sequence length="259" mass="28767">MLTIGEVAQLAGVTARAVRHYHQRGLLAEPPRDRSGYRRYTADDVVALIRIRTLSDAGVPLARVSELLAAGPADFAVAVAELDRALGDEVRELQGKRARVRALVASESVALPEEVVAYLDRLREAGMSERMIQLERDGWIMLAAHAPEHVPEWIAAKDKHLDTPGAMDFYRRFGDASDWDRDDPRLVELADDLAQVFSEASEGEREEWFDRGGEVVGPRLAHLLDEQALDAAPGWRHLNELMAERGWSGWTAVVKTDDG</sequence>
<dbReference type="InterPro" id="IPR047057">
    <property type="entry name" value="MerR_fam"/>
</dbReference>
<gene>
    <name evidence="6" type="ORF">BJY28_000950</name>
</gene>
<reference evidence="6 7" key="1">
    <citation type="submission" date="2020-07" db="EMBL/GenBank/DDBJ databases">
        <title>Sequencing the genomes of 1000 actinobacteria strains.</title>
        <authorList>
            <person name="Klenk H.-P."/>
        </authorList>
    </citation>
    <scope>NUCLEOTIDE SEQUENCE [LARGE SCALE GENOMIC DNA]</scope>
    <source>
        <strain evidence="6 7">DSM 24723</strain>
    </source>
</reference>
<dbReference type="PANTHER" id="PTHR30204:SF69">
    <property type="entry name" value="MERR-FAMILY TRANSCRIPTIONAL REGULATOR"/>
    <property type="match status" value="1"/>
</dbReference>
<dbReference type="SMART" id="SM00422">
    <property type="entry name" value="HTH_MERR"/>
    <property type="match status" value="1"/>
</dbReference>
<evidence type="ECO:0000256" key="4">
    <source>
        <dbReference type="ARBA" id="ARBA00023163"/>
    </source>
</evidence>
<dbReference type="Gene3D" id="1.10.1660.10">
    <property type="match status" value="1"/>
</dbReference>
<dbReference type="PROSITE" id="PS50937">
    <property type="entry name" value="HTH_MERR_2"/>
    <property type="match status" value="1"/>
</dbReference>
<keyword evidence="1" id="KW-0678">Repressor</keyword>
<keyword evidence="7" id="KW-1185">Reference proteome</keyword>